<dbReference type="AlphaFoldDB" id="D3FB88"/>
<dbReference type="RefSeq" id="WP_012936331.1">
    <property type="nucleotide sequence ID" value="NC_013739.1"/>
</dbReference>
<feature type="signal peptide" evidence="2">
    <location>
        <begin position="1"/>
        <end position="29"/>
    </location>
</feature>
<dbReference type="KEGG" id="cwo:Cwoe_4868"/>
<sequence length="245" mass="26200" precursor="true">MTITKTGARTLLGAIAAGVLLALPGPASAQLDGPATPYVDAVGAWANAQTLRRDLESGGGTGTAPARGRAPRRATARQLAALRFTPSAGVTRANDDAVIAKLPSSYDPVRVRAVLAELRAEGRKVLRANGLRGNDLGDVATFDLMLLYLVYHDLRSDPPRAAVAALRREVRNDIAANPATVRLSDARKQTAAEMIDMKRTFLLADWPADALGRSDRRAEIRTWVRAAFGVDLRAVRLTARGFVAR</sequence>
<evidence type="ECO:0000313" key="3">
    <source>
        <dbReference type="EMBL" id="ADB53280.1"/>
    </source>
</evidence>
<evidence type="ECO:0000313" key="4">
    <source>
        <dbReference type="Proteomes" id="UP000008229"/>
    </source>
</evidence>
<organism evidence="3 4">
    <name type="scientific">Conexibacter woesei (strain DSM 14684 / CCUG 47730 / CIP 108061 / JCM 11494 / NBRC 100937 / ID131577)</name>
    <dbReference type="NCBI Taxonomy" id="469383"/>
    <lineage>
        <taxon>Bacteria</taxon>
        <taxon>Bacillati</taxon>
        <taxon>Actinomycetota</taxon>
        <taxon>Thermoleophilia</taxon>
        <taxon>Solirubrobacterales</taxon>
        <taxon>Conexibacteraceae</taxon>
        <taxon>Conexibacter</taxon>
    </lineage>
</organism>
<reference evidence="3 4" key="1">
    <citation type="journal article" date="2010" name="Stand. Genomic Sci.">
        <title>Complete genome sequence of Conexibacter woesei type strain (ID131577).</title>
        <authorList>
            <person name="Pukall R."/>
            <person name="Lapidus A."/>
            <person name="Glavina Del Rio T."/>
            <person name="Copeland A."/>
            <person name="Tice H."/>
            <person name="Cheng J.-F."/>
            <person name="Lucas S."/>
            <person name="Chen F."/>
            <person name="Nolan M."/>
            <person name="Bruce D."/>
            <person name="Goodwin L."/>
            <person name="Pitluck S."/>
            <person name="Mavromatis K."/>
            <person name="Ivanova N."/>
            <person name="Ovchinnikova G."/>
            <person name="Pati A."/>
            <person name="Chen A."/>
            <person name="Palaniappan K."/>
            <person name="Land M."/>
            <person name="Hauser L."/>
            <person name="Chang Y.-J."/>
            <person name="Jeffries C.D."/>
            <person name="Chain P."/>
            <person name="Meincke L."/>
            <person name="Sims D."/>
            <person name="Brettin T."/>
            <person name="Detter J.C."/>
            <person name="Rohde M."/>
            <person name="Goeker M."/>
            <person name="Bristow J."/>
            <person name="Eisen J.A."/>
            <person name="Markowitz V."/>
            <person name="Kyrpides N.C."/>
            <person name="Klenk H.-P."/>
            <person name="Hugenholtz P."/>
        </authorList>
    </citation>
    <scope>NUCLEOTIDE SEQUENCE [LARGE SCALE GENOMIC DNA]</scope>
    <source>
        <strain evidence="4">DSM 14684 / CIP 108061 / JCM 11494 / NBRC 100937 / ID131577</strain>
    </source>
</reference>
<keyword evidence="4" id="KW-1185">Reference proteome</keyword>
<proteinExistence type="predicted"/>
<keyword evidence="2" id="KW-0732">Signal</keyword>
<dbReference type="STRING" id="469383.Cwoe_4868"/>
<evidence type="ECO:0000256" key="1">
    <source>
        <dbReference type="SAM" id="MobiDB-lite"/>
    </source>
</evidence>
<dbReference type="Proteomes" id="UP000008229">
    <property type="component" value="Chromosome"/>
</dbReference>
<gene>
    <name evidence="3" type="ordered locus">Cwoe_4868</name>
</gene>
<protein>
    <submittedName>
        <fullName evidence="3">Uncharacterized protein</fullName>
    </submittedName>
</protein>
<dbReference type="OrthoDB" id="8445713at2"/>
<feature type="chain" id="PRO_5003044325" evidence="2">
    <location>
        <begin position="30"/>
        <end position="245"/>
    </location>
</feature>
<dbReference type="EMBL" id="CP001854">
    <property type="protein sequence ID" value="ADB53280.1"/>
    <property type="molecule type" value="Genomic_DNA"/>
</dbReference>
<name>D3FB88_CONWI</name>
<reference evidence="4" key="2">
    <citation type="submission" date="2010-01" db="EMBL/GenBank/DDBJ databases">
        <title>The complete genome of Conexibacter woesei DSM 14684.</title>
        <authorList>
            <consortium name="US DOE Joint Genome Institute (JGI-PGF)"/>
            <person name="Lucas S."/>
            <person name="Copeland A."/>
            <person name="Lapidus A."/>
            <person name="Glavina del Rio T."/>
            <person name="Dalin E."/>
            <person name="Tice H."/>
            <person name="Bruce D."/>
            <person name="Goodwin L."/>
            <person name="Pitluck S."/>
            <person name="Kyrpides N."/>
            <person name="Mavromatis K."/>
            <person name="Ivanova N."/>
            <person name="Mikhailova N."/>
            <person name="Chertkov O."/>
            <person name="Brettin T."/>
            <person name="Detter J.C."/>
            <person name="Han C."/>
            <person name="Larimer F."/>
            <person name="Land M."/>
            <person name="Hauser L."/>
            <person name="Markowitz V."/>
            <person name="Cheng J.-F."/>
            <person name="Hugenholtz P."/>
            <person name="Woyke T."/>
            <person name="Wu D."/>
            <person name="Pukall R."/>
            <person name="Steenblock K."/>
            <person name="Schneider S."/>
            <person name="Klenk H.-P."/>
            <person name="Eisen J.A."/>
        </authorList>
    </citation>
    <scope>NUCLEOTIDE SEQUENCE [LARGE SCALE GENOMIC DNA]</scope>
    <source>
        <strain evidence="4">DSM 14684 / CIP 108061 / JCM 11494 / NBRC 100937 / ID131577</strain>
    </source>
</reference>
<accession>D3FB88</accession>
<dbReference type="Pfam" id="PF20388">
    <property type="entry name" value="DUF6683"/>
    <property type="match status" value="1"/>
</dbReference>
<evidence type="ECO:0000256" key="2">
    <source>
        <dbReference type="SAM" id="SignalP"/>
    </source>
</evidence>
<dbReference type="HOGENOM" id="CLU_1132095_0_0_11"/>
<dbReference type="InterPro" id="IPR046505">
    <property type="entry name" value="DUF6683"/>
</dbReference>
<feature type="region of interest" description="Disordered" evidence="1">
    <location>
        <begin position="53"/>
        <end position="72"/>
    </location>
</feature>